<reference evidence="4 5" key="1">
    <citation type="submission" date="2015-12" db="EMBL/GenBank/DDBJ databases">
        <authorList>
            <person name="Shamseldin A."/>
            <person name="Moawad H."/>
            <person name="Abd El-Rahim W.M."/>
            <person name="Sadowsky M.J."/>
        </authorList>
    </citation>
    <scope>NUCLEOTIDE SEQUENCE [LARGE SCALE GENOMIC DNA]</scope>
    <source>
        <strain evidence="4 5">JC234</strain>
    </source>
</reference>
<feature type="domain" description="Outer membrane protein beta-barrel" evidence="3">
    <location>
        <begin position="31"/>
        <end position="192"/>
    </location>
</feature>
<sequence length="192" mass="20399">MVRHVLGAAAFVLALGTTSPLLAADATAPFDPTGFGWDGAYVGVQLGYDWLDADGTYSAEVDDGVAGLHAGYLFRFGDNVYVGPEVSAEYSGMKHPPYETDHLLSARLRGGMSLDRFLFTGSVGVSQARFSRSGGGPRYADTGWLVGAGVDYAITDRVTAGIDYSHHSFSDFDGTGVDVDMNVLRARLGLKF</sequence>
<name>A0A1C1YVC7_9HYPH</name>
<feature type="signal peptide" evidence="2">
    <location>
        <begin position="1"/>
        <end position="23"/>
    </location>
</feature>
<dbReference type="Pfam" id="PF13505">
    <property type="entry name" value="OMP_b-brl"/>
    <property type="match status" value="1"/>
</dbReference>
<proteinExistence type="predicted"/>
<accession>A0A1C1YVC7</accession>
<evidence type="ECO:0000313" key="4">
    <source>
        <dbReference type="EMBL" id="OCW57493.1"/>
    </source>
</evidence>
<dbReference type="RefSeq" id="WP_066178687.1">
    <property type="nucleotide sequence ID" value="NZ_LQZT01000013.1"/>
</dbReference>
<evidence type="ECO:0000256" key="2">
    <source>
        <dbReference type="SAM" id="SignalP"/>
    </source>
</evidence>
<comment type="caution">
    <text evidence="4">The sequence shown here is derived from an EMBL/GenBank/DDBJ whole genome shotgun (WGS) entry which is preliminary data.</text>
</comment>
<dbReference type="Gene3D" id="2.40.160.20">
    <property type="match status" value="1"/>
</dbReference>
<evidence type="ECO:0000256" key="1">
    <source>
        <dbReference type="ARBA" id="ARBA00022729"/>
    </source>
</evidence>
<keyword evidence="5" id="KW-1185">Reference proteome</keyword>
<dbReference type="STRING" id="1480615.AWJ14_13135"/>
<feature type="chain" id="PRO_5008656556" description="Outer membrane protein beta-barrel domain-containing protein" evidence="2">
    <location>
        <begin position="24"/>
        <end position="192"/>
    </location>
</feature>
<evidence type="ECO:0000313" key="5">
    <source>
        <dbReference type="Proteomes" id="UP000094795"/>
    </source>
</evidence>
<organism evidence="4 5">
    <name type="scientific">Hoeflea olei</name>
    <dbReference type="NCBI Taxonomy" id="1480615"/>
    <lineage>
        <taxon>Bacteria</taxon>
        <taxon>Pseudomonadati</taxon>
        <taxon>Pseudomonadota</taxon>
        <taxon>Alphaproteobacteria</taxon>
        <taxon>Hyphomicrobiales</taxon>
        <taxon>Rhizobiaceae</taxon>
        <taxon>Hoeflea</taxon>
    </lineage>
</organism>
<protein>
    <recommendedName>
        <fullName evidence="3">Outer membrane protein beta-barrel domain-containing protein</fullName>
    </recommendedName>
</protein>
<dbReference type="AlphaFoldDB" id="A0A1C1YVC7"/>
<dbReference type="Proteomes" id="UP000094795">
    <property type="component" value="Unassembled WGS sequence"/>
</dbReference>
<dbReference type="SUPFAM" id="SSF103515">
    <property type="entry name" value="Autotransporter"/>
    <property type="match status" value="1"/>
</dbReference>
<dbReference type="InterPro" id="IPR027385">
    <property type="entry name" value="Beta-barrel_OMP"/>
</dbReference>
<gene>
    <name evidence="4" type="ORF">AWJ14_13135</name>
</gene>
<dbReference type="EMBL" id="LQZT01000013">
    <property type="protein sequence ID" value="OCW57493.1"/>
    <property type="molecule type" value="Genomic_DNA"/>
</dbReference>
<evidence type="ECO:0000259" key="3">
    <source>
        <dbReference type="Pfam" id="PF13505"/>
    </source>
</evidence>
<keyword evidence="1 2" id="KW-0732">Signal</keyword>
<dbReference type="OrthoDB" id="9815357at2"/>
<dbReference type="InterPro" id="IPR036709">
    <property type="entry name" value="Autotransporte_beta_dom_sf"/>
</dbReference>